<dbReference type="InterPro" id="IPR001001">
    <property type="entry name" value="DNA_polIII_beta"/>
</dbReference>
<dbReference type="GO" id="GO:0006271">
    <property type="term" value="P:DNA strand elongation involved in DNA replication"/>
    <property type="evidence" value="ECO:0007669"/>
    <property type="project" value="TreeGrafter"/>
</dbReference>
<evidence type="ECO:0000256" key="2">
    <source>
        <dbReference type="ARBA" id="ARBA00010752"/>
    </source>
</evidence>
<evidence type="ECO:0000313" key="17">
    <source>
        <dbReference type="Proteomes" id="UP000238042"/>
    </source>
</evidence>
<dbReference type="Proteomes" id="UP000238042">
    <property type="component" value="Unassembled WGS sequence"/>
</dbReference>
<dbReference type="RefSeq" id="WP_105191473.1">
    <property type="nucleotide sequence ID" value="NZ_PSZM01000046.1"/>
</dbReference>
<dbReference type="InterPro" id="IPR046938">
    <property type="entry name" value="DNA_clamp_sf"/>
</dbReference>
<proteinExistence type="inferred from homology"/>
<dbReference type="AlphaFoldDB" id="A0A0H4QHI1"/>
<keyword evidence="4 10" id="KW-0963">Cytoplasm</keyword>
<dbReference type="CDD" id="cd00140">
    <property type="entry name" value="beta_clamp"/>
    <property type="match status" value="1"/>
</dbReference>
<dbReference type="SUPFAM" id="SSF55979">
    <property type="entry name" value="DNA clamp"/>
    <property type="match status" value="3"/>
</dbReference>
<gene>
    <name evidence="15" type="primary">dnaN</name>
    <name evidence="16" type="ORF">C4S77_11800</name>
</gene>
<feature type="domain" description="DNA polymerase III beta sliding clamp central" evidence="12">
    <location>
        <begin position="128"/>
        <end position="241"/>
    </location>
</feature>
<evidence type="ECO:0000256" key="4">
    <source>
        <dbReference type="ARBA" id="ARBA00022490"/>
    </source>
</evidence>
<evidence type="ECO:0000256" key="9">
    <source>
        <dbReference type="ARBA" id="ARBA00023125"/>
    </source>
</evidence>
<keyword evidence="5 10" id="KW-0808">Transferase</keyword>
<keyword evidence="8 10" id="KW-0239">DNA-directed DNA polymerase</keyword>
<evidence type="ECO:0000256" key="10">
    <source>
        <dbReference type="PIRNR" id="PIRNR000804"/>
    </source>
</evidence>
<comment type="function">
    <text evidence="10">Confers DNA tethering and processivity to DNA polymerases and other proteins. Acts as a clamp, forming a ring around DNA (a reaction catalyzed by the clamp-loading complex) which diffuses in an ATP-independent manner freely and bidirectionally along dsDNA. Initially characterized for its ability to contact the catalytic subunit of DNA polymerase III (Pol III), a complex, multichain enzyme responsible for most of the replicative synthesis in bacteria; Pol III exhibits 3'-5' exonuclease proofreading activity. The beta chain is required for initiation of replication as well as for processivity of DNA replication.</text>
</comment>
<evidence type="ECO:0000256" key="5">
    <source>
        <dbReference type="ARBA" id="ARBA00022679"/>
    </source>
</evidence>
<reference evidence="16 17" key="2">
    <citation type="submission" date="2018-02" db="EMBL/GenBank/DDBJ databases">
        <title>Genome sequences of Apibacter spp., gut symbionts of Asian honey bees.</title>
        <authorList>
            <person name="Kwong W.K."/>
            <person name="Steele M.I."/>
            <person name="Moran N.A."/>
        </authorList>
    </citation>
    <scope>NUCLEOTIDE SEQUENCE [LARGE SCALE GENOMIC DNA]</scope>
    <source>
        <strain evidence="16">WkB301</strain>
        <strain evidence="17">wkB301</strain>
    </source>
</reference>
<evidence type="ECO:0000259" key="13">
    <source>
        <dbReference type="Pfam" id="PF02768"/>
    </source>
</evidence>
<feature type="domain" description="DNA polymerase III beta sliding clamp C-terminal" evidence="13">
    <location>
        <begin position="245"/>
        <end position="366"/>
    </location>
</feature>
<dbReference type="PANTHER" id="PTHR30478">
    <property type="entry name" value="DNA POLYMERASE III SUBUNIT BETA"/>
    <property type="match status" value="1"/>
</dbReference>
<feature type="domain" description="DNA polymerase III beta sliding clamp N-terminal" evidence="11">
    <location>
        <begin position="1"/>
        <end position="118"/>
    </location>
</feature>
<accession>A0A0H4Q107</accession>
<keyword evidence="6 10" id="KW-0548">Nucleotidyltransferase</keyword>
<dbReference type="EMBL" id="KT149233">
    <property type="protein sequence ID" value="AKP61310.1"/>
    <property type="molecule type" value="Genomic_DNA"/>
</dbReference>
<dbReference type="InterPro" id="IPR022637">
    <property type="entry name" value="DNA_polIII_beta_cen"/>
</dbReference>
<protein>
    <recommendedName>
        <fullName evidence="3 10">Beta sliding clamp</fullName>
    </recommendedName>
</protein>
<keyword evidence="17" id="KW-1185">Reference proteome</keyword>
<dbReference type="EMBL" id="PSZM01000046">
    <property type="protein sequence ID" value="PQL90557.1"/>
    <property type="molecule type" value="Genomic_DNA"/>
</dbReference>
<keyword evidence="9" id="KW-0238">DNA-binding</keyword>
<dbReference type="Pfam" id="PF00712">
    <property type="entry name" value="DNA_pol3_beta"/>
    <property type="match status" value="1"/>
</dbReference>
<evidence type="ECO:0000259" key="12">
    <source>
        <dbReference type="Pfam" id="PF02767"/>
    </source>
</evidence>
<evidence type="ECO:0000259" key="11">
    <source>
        <dbReference type="Pfam" id="PF00712"/>
    </source>
</evidence>
<comment type="subcellular location">
    <subcellularLocation>
        <location evidence="1 10">Cytoplasm</location>
    </subcellularLocation>
</comment>
<comment type="similarity">
    <text evidence="2 10">Belongs to the beta sliding clamp family.</text>
</comment>
<dbReference type="SMART" id="SM00480">
    <property type="entry name" value="POL3Bc"/>
    <property type="match status" value="1"/>
</dbReference>
<dbReference type="GO" id="GO:0003677">
    <property type="term" value="F:DNA binding"/>
    <property type="evidence" value="ECO:0007669"/>
    <property type="project" value="UniProtKB-UniRule"/>
</dbReference>
<dbReference type="PIRSF" id="PIRSF000804">
    <property type="entry name" value="DNA_pol_III_b"/>
    <property type="match status" value="1"/>
</dbReference>
<dbReference type="NCBIfam" id="TIGR00663">
    <property type="entry name" value="dnan"/>
    <property type="match status" value="1"/>
</dbReference>
<dbReference type="PANTHER" id="PTHR30478:SF0">
    <property type="entry name" value="BETA SLIDING CLAMP"/>
    <property type="match status" value="1"/>
</dbReference>
<organism evidence="15">
    <name type="scientific">Apibacter adventoris</name>
    <dbReference type="NCBI Taxonomy" id="1679466"/>
    <lineage>
        <taxon>Bacteria</taxon>
        <taxon>Pseudomonadati</taxon>
        <taxon>Bacteroidota</taxon>
        <taxon>Flavobacteriia</taxon>
        <taxon>Flavobacteriales</taxon>
        <taxon>Weeksellaceae</taxon>
        <taxon>Apibacter</taxon>
    </lineage>
</organism>
<dbReference type="OrthoDB" id="8421503at2"/>
<dbReference type="Pfam" id="PF02767">
    <property type="entry name" value="DNA_pol3_beta_2"/>
    <property type="match status" value="1"/>
</dbReference>
<dbReference type="InterPro" id="IPR022634">
    <property type="entry name" value="DNA_polIII_beta_N"/>
</dbReference>
<evidence type="ECO:0000256" key="8">
    <source>
        <dbReference type="ARBA" id="ARBA00022932"/>
    </source>
</evidence>
<dbReference type="GO" id="GO:0009360">
    <property type="term" value="C:DNA polymerase III complex"/>
    <property type="evidence" value="ECO:0007669"/>
    <property type="project" value="InterPro"/>
</dbReference>
<comment type="subunit">
    <text evidence="10">Forms a ring-shaped head-to-tail homodimer around DNA.</text>
</comment>
<evidence type="ECO:0000313" key="16">
    <source>
        <dbReference type="EMBL" id="PQL90557.1"/>
    </source>
</evidence>
<accession>A0A0H4QHI1</accession>
<dbReference type="GO" id="GO:0003887">
    <property type="term" value="F:DNA-directed DNA polymerase activity"/>
    <property type="evidence" value="ECO:0007669"/>
    <property type="project" value="UniProtKB-UniRule"/>
</dbReference>
<reference evidence="15" key="1">
    <citation type="journal article" date="2016" name="Int. J. Syst. Evol. Microbiol.">
        <title>Apibacter adventoris gen. nov., sp. nov., a member of the phylum Bacteroidetes isolated from honey bees.</title>
        <authorList>
            <person name="Kwong W.K."/>
            <person name="Moran N.A."/>
        </authorList>
    </citation>
    <scope>NUCLEOTIDE SEQUENCE</scope>
    <source>
        <strain evidence="15">WkB180</strain>
        <strain evidence="14">WkB301</strain>
    </source>
</reference>
<keyword evidence="7 10" id="KW-0235">DNA replication</keyword>
<evidence type="ECO:0000313" key="15">
    <source>
        <dbReference type="EMBL" id="AKP61311.1"/>
    </source>
</evidence>
<dbReference type="Gene3D" id="3.10.150.10">
    <property type="entry name" value="DNA Polymerase III, subunit A, domain 2"/>
    <property type="match status" value="1"/>
</dbReference>
<dbReference type="InterPro" id="IPR022635">
    <property type="entry name" value="DNA_polIII_beta_C"/>
</dbReference>
<dbReference type="GO" id="GO:0008408">
    <property type="term" value="F:3'-5' exonuclease activity"/>
    <property type="evidence" value="ECO:0007669"/>
    <property type="project" value="InterPro"/>
</dbReference>
<dbReference type="GO" id="GO:0005737">
    <property type="term" value="C:cytoplasm"/>
    <property type="evidence" value="ECO:0007669"/>
    <property type="project" value="UniProtKB-SubCell"/>
</dbReference>
<sequence length="371" mass="41247">MKFIVSSGELLKALQLISGVTGGNSSLPVLENFLFDLNSEKLVIYGSDGETTMKTSIEVQSSDSGKIAVPSKLLTDIIKTFSEQPLSFSQEGNQLEIVDEKDNYFIALDEVDQYPTLPELDTNKSITIKASVLAEAIANTIFSTGNDAMRPVMTGVLFQFTENECRFVATDAHRLVKYTRNDISSPEEIEFIMPKKPLTLLKNALMAYDDEVTVDFNETNARFTHNETQWVCRLIDGKYPNYDAVIPKENPNILTINRQLFLSSLKRAALFSNKSTSQVRLSLNGNSLKLSAEDVDFANKAEMSLPCDYNGEELKIGFNSKFLNEMLTNLSSEDISLEMSTPNRAGIIKPVDGVDENEDVLMLVMPVMLNA</sequence>
<evidence type="ECO:0000256" key="1">
    <source>
        <dbReference type="ARBA" id="ARBA00004496"/>
    </source>
</evidence>
<dbReference type="Gene3D" id="3.70.10.10">
    <property type="match status" value="1"/>
</dbReference>
<name>A0A0H4QHI1_9FLAO</name>
<evidence type="ECO:0000256" key="6">
    <source>
        <dbReference type="ARBA" id="ARBA00022695"/>
    </source>
</evidence>
<evidence type="ECO:0000256" key="7">
    <source>
        <dbReference type="ARBA" id="ARBA00022705"/>
    </source>
</evidence>
<dbReference type="EMBL" id="KT149234">
    <property type="protein sequence ID" value="AKP61311.1"/>
    <property type="molecule type" value="Genomic_DNA"/>
</dbReference>
<evidence type="ECO:0000256" key="3">
    <source>
        <dbReference type="ARBA" id="ARBA00021035"/>
    </source>
</evidence>
<evidence type="ECO:0000313" key="14">
    <source>
        <dbReference type="EMBL" id="AKP61310.1"/>
    </source>
</evidence>
<dbReference type="Pfam" id="PF02768">
    <property type="entry name" value="DNA_pol3_beta_3"/>
    <property type="match status" value="1"/>
</dbReference>